<evidence type="ECO:0000256" key="1">
    <source>
        <dbReference type="ARBA" id="ARBA00005750"/>
    </source>
</evidence>
<name>A0ABV1GIM9_9FIRM</name>
<protein>
    <recommendedName>
        <fullName evidence="2">protein-tyrosine-phosphatase</fullName>
        <ecNumber evidence="2">3.1.3.48</ecNumber>
    </recommendedName>
</protein>
<dbReference type="InterPro" id="IPR016195">
    <property type="entry name" value="Pol/histidinol_Pase-like"/>
</dbReference>
<evidence type="ECO:0000313" key="7">
    <source>
        <dbReference type="Proteomes" id="UP001477672"/>
    </source>
</evidence>
<comment type="caution">
    <text evidence="6">The sequence shown here is derived from an EMBL/GenBank/DDBJ whole genome shotgun (WGS) entry which is preliminary data.</text>
</comment>
<dbReference type="EMBL" id="JBBMFA010000111">
    <property type="protein sequence ID" value="MEQ2521513.1"/>
    <property type="molecule type" value="Genomic_DNA"/>
</dbReference>
<dbReference type="SUPFAM" id="SSF89550">
    <property type="entry name" value="PHP domain-like"/>
    <property type="match status" value="1"/>
</dbReference>
<keyword evidence="3 6" id="KW-0378">Hydrolase</keyword>
<dbReference type="GO" id="GO:0004725">
    <property type="term" value="F:protein tyrosine phosphatase activity"/>
    <property type="evidence" value="ECO:0007669"/>
    <property type="project" value="UniProtKB-EC"/>
</dbReference>
<keyword evidence="4" id="KW-0904">Protein phosphatase</keyword>
<dbReference type="EC" id="3.1.3.48" evidence="2"/>
<reference evidence="6 7" key="1">
    <citation type="submission" date="2024-03" db="EMBL/GenBank/DDBJ databases">
        <title>Human intestinal bacterial collection.</title>
        <authorList>
            <person name="Pauvert C."/>
            <person name="Hitch T.C.A."/>
            <person name="Clavel T."/>
        </authorList>
    </citation>
    <scope>NUCLEOTIDE SEQUENCE [LARGE SCALE GENOMIC DNA]</scope>
    <source>
        <strain evidence="6 7">CLA-JM-H11</strain>
    </source>
</reference>
<dbReference type="PANTHER" id="PTHR39181">
    <property type="entry name" value="TYROSINE-PROTEIN PHOSPHATASE YWQE"/>
    <property type="match status" value="1"/>
</dbReference>
<proteinExistence type="inferred from homology"/>
<dbReference type="InterPro" id="IPR016667">
    <property type="entry name" value="Caps_polysacc_synth_CpsB/CapC"/>
</dbReference>
<accession>A0ABV1GIM9</accession>
<sequence length="235" mass="26819">MQFTDIHAHVLAGVDDGPQKLSQMYALLDALCRDQVVSICCTPHYHPGYYGNNSGSSMEMYQLLTQYAKCKYPNLQLCLGNELHYSPSCIEWLESGECLTLNGTRNILVDFDYDESYSVIEFAVFSFLRHGFIPVLAHIERYPALRWKSKCVEKLHNAGAIIQVNASSVLQPRRYPNVRKLLQHRIVDVVASDTHSMEHRPPELTAAYEEVSRRYGKELADALFFYNPNAILNLN</sequence>
<dbReference type="Proteomes" id="UP001477672">
    <property type="component" value="Unassembled WGS sequence"/>
</dbReference>
<organism evidence="6 7">
    <name type="scientific">Ruthenibacterium intestinale</name>
    <dbReference type="NCBI Taxonomy" id="3133163"/>
    <lineage>
        <taxon>Bacteria</taxon>
        <taxon>Bacillati</taxon>
        <taxon>Bacillota</taxon>
        <taxon>Clostridia</taxon>
        <taxon>Eubacteriales</taxon>
        <taxon>Oscillospiraceae</taxon>
        <taxon>Ruthenibacterium</taxon>
    </lineage>
</organism>
<evidence type="ECO:0000256" key="5">
    <source>
        <dbReference type="ARBA" id="ARBA00051722"/>
    </source>
</evidence>
<dbReference type="Gene3D" id="3.20.20.140">
    <property type="entry name" value="Metal-dependent hydrolases"/>
    <property type="match status" value="1"/>
</dbReference>
<gene>
    <name evidence="6" type="ORF">WMO24_13915</name>
</gene>
<comment type="similarity">
    <text evidence="1">Belongs to the metallo-dependent hydrolases superfamily. CpsB/CapC family.</text>
</comment>
<dbReference type="RefSeq" id="WP_349216972.1">
    <property type="nucleotide sequence ID" value="NZ_JBBMFA010000111.1"/>
</dbReference>
<keyword evidence="7" id="KW-1185">Reference proteome</keyword>
<dbReference type="PIRSF" id="PIRSF016557">
    <property type="entry name" value="Caps_synth_CpsB"/>
    <property type="match status" value="1"/>
</dbReference>
<evidence type="ECO:0000313" key="6">
    <source>
        <dbReference type="EMBL" id="MEQ2521513.1"/>
    </source>
</evidence>
<evidence type="ECO:0000256" key="4">
    <source>
        <dbReference type="ARBA" id="ARBA00022912"/>
    </source>
</evidence>
<comment type="catalytic activity">
    <reaction evidence="5">
        <text>O-phospho-L-tyrosyl-[protein] + H2O = L-tyrosyl-[protein] + phosphate</text>
        <dbReference type="Rhea" id="RHEA:10684"/>
        <dbReference type="Rhea" id="RHEA-COMP:10136"/>
        <dbReference type="Rhea" id="RHEA-COMP:20101"/>
        <dbReference type="ChEBI" id="CHEBI:15377"/>
        <dbReference type="ChEBI" id="CHEBI:43474"/>
        <dbReference type="ChEBI" id="CHEBI:46858"/>
        <dbReference type="ChEBI" id="CHEBI:61978"/>
        <dbReference type="EC" id="3.1.3.48"/>
    </reaction>
</comment>
<dbReference type="PANTHER" id="PTHR39181:SF1">
    <property type="entry name" value="TYROSINE-PROTEIN PHOSPHATASE YWQE"/>
    <property type="match status" value="1"/>
</dbReference>
<evidence type="ECO:0000256" key="3">
    <source>
        <dbReference type="ARBA" id="ARBA00022801"/>
    </source>
</evidence>
<dbReference type="Pfam" id="PF19567">
    <property type="entry name" value="CpsB_CapC"/>
    <property type="match status" value="1"/>
</dbReference>
<evidence type="ECO:0000256" key="2">
    <source>
        <dbReference type="ARBA" id="ARBA00013064"/>
    </source>
</evidence>